<keyword evidence="11" id="KW-1185">Reference proteome</keyword>
<dbReference type="GO" id="GO:0015190">
    <property type="term" value="F:L-leucine transmembrane transporter activity"/>
    <property type="evidence" value="ECO:0007669"/>
    <property type="project" value="TreeGrafter"/>
</dbReference>
<feature type="transmembrane region" description="Helical" evidence="9">
    <location>
        <begin position="113"/>
        <end position="134"/>
    </location>
</feature>
<dbReference type="GO" id="GO:0015820">
    <property type="term" value="P:L-leucine transport"/>
    <property type="evidence" value="ECO:0007669"/>
    <property type="project" value="TreeGrafter"/>
</dbReference>
<comment type="function">
    <text evidence="9">Component of the transport system for branched-chain amino acids.</text>
</comment>
<gene>
    <name evidence="10" type="ORF">SAMN05443638_12424</name>
</gene>
<evidence type="ECO:0000256" key="5">
    <source>
        <dbReference type="ARBA" id="ARBA00022692"/>
    </source>
</evidence>
<keyword evidence="6 9" id="KW-0029">Amino-acid transport</keyword>
<keyword evidence="8 9" id="KW-0472">Membrane</keyword>
<feature type="transmembrane region" description="Helical" evidence="9">
    <location>
        <begin position="399"/>
        <end position="417"/>
    </location>
</feature>
<dbReference type="Pfam" id="PF05525">
    <property type="entry name" value="Branch_AA_trans"/>
    <property type="match status" value="1"/>
</dbReference>
<feature type="transmembrane region" description="Helical" evidence="9">
    <location>
        <begin position="365"/>
        <end position="387"/>
    </location>
</feature>
<proteinExistence type="inferred from homology"/>
<dbReference type="Proteomes" id="UP000184035">
    <property type="component" value="Unassembled WGS sequence"/>
</dbReference>
<dbReference type="AlphaFoldDB" id="A0A1M4Y666"/>
<dbReference type="EMBL" id="FQVM01000024">
    <property type="protein sequence ID" value="SHF01195.1"/>
    <property type="molecule type" value="Genomic_DNA"/>
</dbReference>
<evidence type="ECO:0000256" key="8">
    <source>
        <dbReference type="ARBA" id="ARBA00023136"/>
    </source>
</evidence>
<feature type="transmembrane region" description="Helical" evidence="9">
    <location>
        <begin position="332"/>
        <end position="353"/>
    </location>
</feature>
<feature type="transmembrane region" description="Helical" evidence="9">
    <location>
        <begin position="265"/>
        <end position="293"/>
    </location>
</feature>
<dbReference type="GO" id="GO:0005304">
    <property type="term" value="F:L-valine transmembrane transporter activity"/>
    <property type="evidence" value="ECO:0007669"/>
    <property type="project" value="TreeGrafter"/>
</dbReference>
<dbReference type="RefSeq" id="WP_072897077.1">
    <property type="nucleotide sequence ID" value="NZ_FQVM01000024.1"/>
</dbReference>
<sequence length="434" mass="47259">MQQKRKDYIIIGFALFSMFFGAGNLIFPPHLGKEIGPQYIWGIIGFIITGVGIPLLGILACIKADGNFENLSIKVGKKFSYIYSIALFLLIGPLLAIPRTAATTYEIAIKPNFTNFNLFIFVVIYFIINLFFVLKPSKVIETLGKYLTPILLIILVLLIVKGIISPIGDLAPQILDKPFSASLIEGYQTMDALASIVFASLIISSVKAKNYKGKEIIKLTIKACLVAIIGLAIVYGGLIILGAHTGGLWEELSNTELLIMISRSVLGHLGTIVIGIAIGIACLTTSIGLLSSGGNFFERISKGKLSYNLNVIVMAVISIGLASIGLDNIVSFSAKLLSIIYPFSIVLIIMNLLDRYIKNKLSYKVTVYVTLIVSILSTLGSIIPKINNIISYLPLSKEGFAWIVPALIAFIISNYFIPPVEEVLSKEDSLLNMD</sequence>
<keyword evidence="7 9" id="KW-1133">Transmembrane helix</keyword>
<organism evidence="10 11">
    <name type="scientific">Clostridium fallax</name>
    <dbReference type="NCBI Taxonomy" id="1533"/>
    <lineage>
        <taxon>Bacteria</taxon>
        <taxon>Bacillati</taxon>
        <taxon>Bacillota</taxon>
        <taxon>Clostridia</taxon>
        <taxon>Eubacteriales</taxon>
        <taxon>Clostridiaceae</taxon>
        <taxon>Clostridium</taxon>
    </lineage>
</organism>
<dbReference type="InterPro" id="IPR004685">
    <property type="entry name" value="Brnchd-chn_aa_trnsp_Livcs"/>
</dbReference>
<evidence type="ECO:0000313" key="10">
    <source>
        <dbReference type="EMBL" id="SHF01195.1"/>
    </source>
</evidence>
<evidence type="ECO:0000256" key="3">
    <source>
        <dbReference type="ARBA" id="ARBA00022448"/>
    </source>
</evidence>
<feature type="transmembrane region" description="Helical" evidence="9">
    <location>
        <begin position="81"/>
        <end position="101"/>
    </location>
</feature>
<dbReference type="OrthoDB" id="9783920at2"/>
<feature type="transmembrane region" description="Helical" evidence="9">
    <location>
        <begin position="39"/>
        <end position="60"/>
    </location>
</feature>
<evidence type="ECO:0000256" key="6">
    <source>
        <dbReference type="ARBA" id="ARBA00022970"/>
    </source>
</evidence>
<keyword evidence="5 9" id="KW-0812">Transmembrane</keyword>
<dbReference type="GO" id="GO:0015188">
    <property type="term" value="F:L-isoleucine transmembrane transporter activity"/>
    <property type="evidence" value="ECO:0007669"/>
    <property type="project" value="TreeGrafter"/>
</dbReference>
<dbReference type="Gene3D" id="1.10.4160.10">
    <property type="entry name" value="Hydantoin permease"/>
    <property type="match status" value="1"/>
</dbReference>
<dbReference type="PANTHER" id="PTHR30588">
    <property type="entry name" value="BRANCHED-CHAIN AMINO ACID TRANSPORT SYSTEM 2 CARRIER PROTEIN"/>
    <property type="match status" value="1"/>
</dbReference>
<evidence type="ECO:0000256" key="1">
    <source>
        <dbReference type="ARBA" id="ARBA00004651"/>
    </source>
</evidence>
<evidence type="ECO:0000256" key="4">
    <source>
        <dbReference type="ARBA" id="ARBA00022475"/>
    </source>
</evidence>
<evidence type="ECO:0000256" key="7">
    <source>
        <dbReference type="ARBA" id="ARBA00022989"/>
    </source>
</evidence>
<feature type="transmembrane region" description="Helical" evidence="9">
    <location>
        <begin position="146"/>
        <end position="167"/>
    </location>
</feature>
<comment type="similarity">
    <text evidence="2 9">Belongs to the branched chain amino acid transporter family.</text>
</comment>
<keyword evidence="3 9" id="KW-0813">Transport</keyword>
<evidence type="ECO:0000256" key="2">
    <source>
        <dbReference type="ARBA" id="ARBA00008540"/>
    </source>
</evidence>
<dbReference type="PANTHER" id="PTHR30588:SF0">
    <property type="entry name" value="BRANCHED-CHAIN AMINO ACID PERMEASE BRNQ"/>
    <property type="match status" value="1"/>
</dbReference>
<feature type="transmembrane region" description="Helical" evidence="9">
    <location>
        <begin position="7"/>
        <end position="27"/>
    </location>
</feature>
<reference evidence="10 11" key="1">
    <citation type="submission" date="2016-11" db="EMBL/GenBank/DDBJ databases">
        <authorList>
            <person name="Jaros S."/>
            <person name="Januszkiewicz K."/>
            <person name="Wedrychowicz H."/>
        </authorList>
    </citation>
    <scope>NUCLEOTIDE SEQUENCE [LARGE SCALE GENOMIC DNA]</scope>
    <source>
        <strain evidence="10 11">DSM 2631</strain>
    </source>
</reference>
<feature type="transmembrane region" description="Helical" evidence="9">
    <location>
        <begin position="219"/>
        <end position="245"/>
    </location>
</feature>
<dbReference type="GO" id="GO:0015818">
    <property type="term" value="P:isoleucine transport"/>
    <property type="evidence" value="ECO:0007669"/>
    <property type="project" value="TreeGrafter"/>
</dbReference>
<evidence type="ECO:0000313" key="11">
    <source>
        <dbReference type="Proteomes" id="UP000184035"/>
    </source>
</evidence>
<feature type="transmembrane region" description="Helical" evidence="9">
    <location>
        <begin position="305"/>
        <end position="326"/>
    </location>
</feature>
<comment type="subcellular location">
    <subcellularLocation>
        <location evidence="1 9">Cell membrane</location>
        <topology evidence="1 9">Multi-pass membrane protein</topology>
    </subcellularLocation>
</comment>
<dbReference type="NCBIfam" id="TIGR00796">
    <property type="entry name" value="livcs"/>
    <property type="match status" value="1"/>
</dbReference>
<feature type="transmembrane region" description="Helical" evidence="9">
    <location>
        <begin position="187"/>
        <end position="207"/>
    </location>
</feature>
<accession>A0A1M4Y666</accession>
<evidence type="ECO:0000256" key="9">
    <source>
        <dbReference type="RuleBase" id="RU362122"/>
    </source>
</evidence>
<name>A0A1M4Y666_9CLOT</name>
<keyword evidence="4" id="KW-1003">Cell membrane</keyword>
<protein>
    <recommendedName>
        <fullName evidence="9">Branched-chain amino acid transport system carrier protein</fullName>
    </recommendedName>
</protein>
<dbReference type="GO" id="GO:0005886">
    <property type="term" value="C:plasma membrane"/>
    <property type="evidence" value="ECO:0007669"/>
    <property type="project" value="UniProtKB-SubCell"/>
</dbReference>